<keyword evidence="5" id="KW-1015">Disulfide bond</keyword>
<evidence type="ECO:0000256" key="4">
    <source>
        <dbReference type="ARBA" id="ARBA00022729"/>
    </source>
</evidence>
<dbReference type="InterPro" id="IPR035513">
    <property type="entry name" value="Invertase/methylesterase_inhib"/>
</dbReference>
<feature type="signal peptide" evidence="7">
    <location>
        <begin position="1"/>
        <end position="28"/>
    </location>
</feature>
<accession>A0A2P5C2M6</accession>
<dbReference type="FunFam" id="1.20.140.40:FF:000006">
    <property type="entry name" value="Pectinesterase inhibitor 3"/>
    <property type="match status" value="1"/>
</dbReference>
<feature type="chain" id="PRO_5015160530" evidence="7">
    <location>
        <begin position="29"/>
        <end position="212"/>
    </location>
</feature>
<dbReference type="OrthoDB" id="1430376at2759"/>
<reference evidence="10" key="1">
    <citation type="submission" date="2016-06" db="EMBL/GenBank/DDBJ databases">
        <title>Parallel loss of symbiosis genes in relatives of nitrogen-fixing non-legume Parasponia.</title>
        <authorList>
            <person name="Van Velzen R."/>
            <person name="Holmer R."/>
            <person name="Bu F."/>
            <person name="Rutten L."/>
            <person name="Van Zeijl A."/>
            <person name="Liu W."/>
            <person name="Santuari L."/>
            <person name="Cao Q."/>
            <person name="Sharma T."/>
            <person name="Shen D."/>
            <person name="Roswanjaya Y."/>
            <person name="Wardhani T."/>
            <person name="Kalhor M.S."/>
            <person name="Jansen J."/>
            <person name="Van den Hoogen J."/>
            <person name="Gungor B."/>
            <person name="Hartog M."/>
            <person name="Hontelez J."/>
            <person name="Verver J."/>
            <person name="Yang W.-C."/>
            <person name="Schijlen E."/>
            <person name="Repin R."/>
            <person name="Schilthuizen M."/>
            <person name="Schranz E."/>
            <person name="Heidstra R."/>
            <person name="Miyata K."/>
            <person name="Fedorova E."/>
            <person name="Kohlen W."/>
            <person name="Bisseling T."/>
            <person name="Smit S."/>
            <person name="Geurts R."/>
        </authorList>
    </citation>
    <scope>NUCLEOTIDE SEQUENCE [LARGE SCALE GENOMIC DNA]</scope>
    <source>
        <strain evidence="10">cv. RG33-2</strain>
    </source>
</reference>
<proteinExistence type="inferred from homology"/>
<dbReference type="AlphaFoldDB" id="A0A2P5C2M6"/>
<keyword evidence="2" id="KW-0052">Apoplast</keyword>
<keyword evidence="3" id="KW-0964">Secreted</keyword>
<comment type="similarity">
    <text evidence="6">Belongs to the PMEI family.</text>
</comment>
<dbReference type="CDD" id="cd15798">
    <property type="entry name" value="PMEI-like_3"/>
    <property type="match status" value="1"/>
</dbReference>
<dbReference type="GO" id="GO:0048046">
    <property type="term" value="C:apoplast"/>
    <property type="evidence" value="ECO:0007669"/>
    <property type="project" value="UniProtKB-SubCell"/>
</dbReference>
<evidence type="ECO:0000256" key="3">
    <source>
        <dbReference type="ARBA" id="ARBA00022525"/>
    </source>
</evidence>
<dbReference type="PANTHER" id="PTHR31080:SF158">
    <property type="entry name" value="PLANT INVERTASE_PECTIN METHYLESTERASE INHIBITOR SUPERFAMILY PROTEIN"/>
    <property type="match status" value="1"/>
</dbReference>
<comment type="subcellular location">
    <subcellularLocation>
        <location evidence="1">Secreted</location>
        <location evidence="1">Extracellular space</location>
        <location evidence="1">Apoplast</location>
    </subcellularLocation>
</comment>
<gene>
    <name evidence="9" type="ORF">TorRG33x02_299810</name>
</gene>
<evidence type="ECO:0000256" key="5">
    <source>
        <dbReference type="ARBA" id="ARBA00023157"/>
    </source>
</evidence>
<dbReference type="STRING" id="63057.A0A2P5C2M6"/>
<dbReference type="Gene3D" id="1.20.140.40">
    <property type="entry name" value="Invertase/pectin methylesterase inhibitor family protein"/>
    <property type="match status" value="1"/>
</dbReference>
<sequence length="212" mass="22570">MAPKFANKHSTPTPLILLAYICMAVAFAARSATANGGATGDKYVRDACSVTRYRNLCIRSLAPFSSAAKDSPVVWARAGVSVTLSEAKGVARYLVKLNRYNNPTRGRSYKAALSDCVELFGNAIDELHQSLGVLRNLSKRTLGTQIGDLNTWLSAALTDADTCLEGFQGQERGIKEVKLIRAKVSRASCITSNALALVNKLAASGFGSVADP</sequence>
<dbReference type="SMART" id="SM00856">
    <property type="entry name" value="PMEI"/>
    <property type="match status" value="1"/>
</dbReference>
<dbReference type="SUPFAM" id="SSF101148">
    <property type="entry name" value="Plant invertase/pectin methylesterase inhibitor"/>
    <property type="match status" value="1"/>
</dbReference>
<comment type="caution">
    <text evidence="9">The sequence shown here is derived from an EMBL/GenBank/DDBJ whole genome shotgun (WGS) entry which is preliminary data.</text>
</comment>
<dbReference type="Pfam" id="PF04043">
    <property type="entry name" value="PMEI"/>
    <property type="match status" value="1"/>
</dbReference>
<keyword evidence="4 7" id="KW-0732">Signal</keyword>
<dbReference type="FunCoup" id="A0A2P5C2M6">
    <property type="interactions" value="449"/>
</dbReference>
<organism evidence="9 10">
    <name type="scientific">Trema orientale</name>
    <name type="common">Charcoal tree</name>
    <name type="synonym">Celtis orientalis</name>
    <dbReference type="NCBI Taxonomy" id="63057"/>
    <lineage>
        <taxon>Eukaryota</taxon>
        <taxon>Viridiplantae</taxon>
        <taxon>Streptophyta</taxon>
        <taxon>Embryophyta</taxon>
        <taxon>Tracheophyta</taxon>
        <taxon>Spermatophyta</taxon>
        <taxon>Magnoliopsida</taxon>
        <taxon>eudicotyledons</taxon>
        <taxon>Gunneridae</taxon>
        <taxon>Pentapetalae</taxon>
        <taxon>rosids</taxon>
        <taxon>fabids</taxon>
        <taxon>Rosales</taxon>
        <taxon>Cannabaceae</taxon>
        <taxon>Trema</taxon>
    </lineage>
</organism>
<evidence type="ECO:0000256" key="1">
    <source>
        <dbReference type="ARBA" id="ARBA00004271"/>
    </source>
</evidence>
<dbReference type="EMBL" id="JXTC01000422">
    <property type="protein sequence ID" value="PON55323.1"/>
    <property type="molecule type" value="Genomic_DNA"/>
</dbReference>
<name>A0A2P5C2M6_TREOI</name>
<dbReference type="NCBIfam" id="TIGR01614">
    <property type="entry name" value="PME_inhib"/>
    <property type="match status" value="1"/>
</dbReference>
<evidence type="ECO:0000259" key="8">
    <source>
        <dbReference type="SMART" id="SM00856"/>
    </source>
</evidence>
<evidence type="ECO:0000313" key="9">
    <source>
        <dbReference type="EMBL" id="PON55323.1"/>
    </source>
</evidence>
<evidence type="ECO:0000256" key="7">
    <source>
        <dbReference type="SAM" id="SignalP"/>
    </source>
</evidence>
<dbReference type="GO" id="GO:0004857">
    <property type="term" value="F:enzyme inhibitor activity"/>
    <property type="evidence" value="ECO:0007669"/>
    <property type="project" value="InterPro"/>
</dbReference>
<evidence type="ECO:0000313" key="10">
    <source>
        <dbReference type="Proteomes" id="UP000237000"/>
    </source>
</evidence>
<evidence type="ECO:0000256" key="6">
    <source>
        <dbReference type="ARBA" id="ARBA00038471"/>
    </source>
</evidence>
<dbReference type="InterPro" id="IPR006501">
    <property type="entry name" value="Pectinesterase_inhib_dom"/>
</dbReference>
<keyword evidence="10" id="KW-1185">Reference proteome</keyword>
<dbReference type="PANTHER" id="PTHR31080">
    <property type="entry name" value="PECTINESTERASE INHIBITOR-LIKE"/>
    <property type="match status" value="1"/>
</dbReference>
<evidence type="ECO:0000256" key="2">
    <source>
        <dbReference type="ARBA" id="ARBA00022523"/>
    </source>
</evidence>
<dbReference type="InParanoid" id="A0A2P5C2M6"/>
<dbReference type="Proteomes" id="UP000237000">
    <property type="component" value="Unassembled WGS sequence"/>
</dbReference>
<dbReference type="InterPro" id="IPR051955">
    <property type="entry name" value="PME_Inhibitor"/>
</dbReference>
<feature type="domain" description="Pectinesterase inhibitor" evidence="8">
    <location>
        <begin position="39"/>
        <end position="197"/>
    </location>
</feature>
<protein>
    <submittedName>
        <fullName evidence="9">Pectinesterase inhibitor domain containing protein</fullName>
    </submittedName>
</protein>